<accession>A0A084G3G5</accession>
<organism evidence="1 2">
    <name type="scientific">Pseudallescheria apiosperma</name>
    <name type="common">Scedosporium apiospermum</name>
    <dbReference type="NCBI Taxonomy" id="563466"/>
    <lineage>
        <taxon>Eukaryota</taxon>
        <taxon>Fungi</taxon>
        <taxon>Dikarya</taxon>
        <taxon>Ascomycota</taxon>
        <taxon>Pezizomycotina</taxon>
        <taxon>Sordariomycetes</taxon>
        <taxon>Hypocreomycetidae</taxon>
        <taxon>Microascales</taxon>
        <taxon>Microascaceae</taxon>
        <taxon>Scedosporium</taxon>
    </lineage>
</organism>
<evidence type="ECO:0000313" key="2">
    <source>
        <dbReference type="Proteomes" id="UP000028545"/>
    </source>
</evidence>
<sequence length="188" mass="19847">MDIGNEDKSVILVDSKAATQKASNNANPDDASEPNDYDLLTKVIQGIDKQVGELEAKKDMIADAQIATGPVLAQVCYAVAVNAAEDWPWTALAPIVLGRRFVDQNTLENKKPKQNLTGYAAVRVKDLIKVHRDYPQQQHAPKKSGPAMGGVAAGAVLGVGVGLIGSVLVTDVTYVVDGRNHDFGGGGD</sequence>
<dbReference type="HOGENOM" id="CLU_1441801_0_0_1"/>
<dbReference type="KEGG" id="sapo:SAPIO_CDS6689"/>
<dbReference type="GeneID" id="27725761"/>
<dbReference type="RefSeq" id="XP_016641676.1">
    <property type="nucleotide sequence ID" value="XM_016788732.1"/>
</dbReference>
<gene>
    <name evidence="1" type="ORF">SAPIO_CDS6689</name>
</gene>
<name>A0A084G3G5_PSEDA</name>
<comment type="caution">
    <text evidence="1">The sequence shown here is derived from an EMBL/GenBank/DDBJ whole genome shotgun (WGS) entry which is preliminary data.</text>
</comment>
<dbReference type="Proteomes" id="UP000028545">
    <property type="component" value="Unassembled WGS sequence"/>
</dbReference>
<dbReference type="VEuPathDB" id="FungiDB:SAPIO_CDS6689"/>
<keyword evidence="2" id="KW-1185">Reference proteome</keyword>
<evidence type="ECO:0000313" key="1">
    <source>
        <dbReference type="EMBL" id="KEZ41877.1"/>
    </source>
</evidence>
<dbReference type="AlphaFoldDB" id="A0A084G3G5"/>
<protein>
    <submittedName>
        <fullName evidence="1">Uncharacterized protein</fullName>
    </submittedName>
</protein>
<dbReference type="EMBL" id="JOWA01000106">
    <property type="protein sequence ID" value="KEZ41877.1"/>
    <property type="molecule type" value="Genomic_DNA"/>
</dbReference>
<reference evidence="1 2" key="1">
    <citation type="journal article" date="2014" name="Genome Announc.">
        <title>Draft genome sequence of the pathogenic fungus Scedosporium apiospermum.</title>
        <authorList>
            <person name="Vandeputte P."/>
            <person name="Ghamrawi S."/>
            <person name="Rechenmann M."/>
            <person name="Iltis A."/>
            <person name="Giraud S."/>
            <person name="Fleury M."/>
            <person name="Thornton C."/>
            <person name="Delhaes L."/>
            <person name="Meyer W."/>
            <person name="Papon N."/>
            <person name="Bouchara J.P."/>
        </authorList>
    </citation>
    <scope>NUCLEOTIDE SEQUENCE [LARGE SCALE GENOMIC DNA]</scope>
    <source>
        <strain evidence="1 2">IHEM 14462</strain>
    </source>
</reference>
<proteinExistence type="predicted"/>